<dbReference type="PANTHER" id="PTHR12731:SF1">
    <property type="entry name" value="TRANSLOCON-ASSOCIATED PROTEIN SUBUNIT DELTA"/>
    <property type="match status" value="1"/>
</dbReference>
<evidence type="ECO:0000256" key="1">
    <source>
        <dbReference type="ARBA" id="ARBA00002838"/>
    </source>
</evidence>
<dbReference type="AlphaFoldDB" id="A0A815IM99"/>
<evidence type="ECO:0000256" key="2">
    <source>
        <dbReference type="ARBA" id="ARBA00004115"/>
    </source>
</evidence>
<evidence type="ECO:0000313" key="18">
    <source>
        <dbReference type="EMBL" id="CAF1368127.1"/>
    </source>
</evidence>
<evidence type="ECO:0000256" key="10">
    <source>
        <dbReference type="ARBA" id="ARBA00022843"/>
    </source>
</evidence>
<comment type="similarity">
    <text evidence="3">Belongs to the TRAP-delta family.</text>
</comment>
<evidence type="ECO:0000256" key="12">
    <source>
        <dbReference type="ARBA" id="ARBA00023136"/>
    </source>
</evidence>
<feature type="chain" id="PRO_5035605885" description="Translocon-associated protein subunit delta" evidence="16">
    <location>
        <begin position="24"/>
        <end position="174"/>
    </location>
</feature>
<dbReference type="Proteomes" id="UP000663852">
    <property type="component" value="Unassembled WGS sequence"/>
</dbReference>
<accession>A0A815IM99</accession>
<keyword evidence="7 15" id="KW-0812">Transmembrane</keyword>
<keyword evidence="11 15" id="KW-1133">Transmembrane helix</keyword>
<keyword evidence="13" id="KW-1015">Disulfide bond</keyword>
<evidence type="ECO:0000256" key="5">
    <source>
        <dbReference type="ARBA" id="ARBA00014387"/>
    </source>
</evidence>
<keyword evidence="10" id="KW-0832">Ubl conjugation</keyword>
<dbReference type="EMBL" id="CAJNOJ010000283">
    <property type="protein sequence ID" value="CAF1368127.1"/>
    <property type="molecule type" value="Genomic_DNA"/>
</dbReference>
<evidence type="ECO:0000256" key="16">
    <source>
        <dbReference type="SAM" id="SignalP"/>
    </source>
</evidence>
<feature type="transmembrane region" description="Helical" evidence="15">
    <location>
        <begin position="147"/>
        <end position="166"/>
    </location>
</feature>
<evidence type="ECO:0000313" key="20">
    <source>
        <dbReference type="Proteomes" id="UP000663852"/>
    </source>
</evidence>
<evidence type="ECO:0000256" key="8">
    <source>
        <dbReference type="ARBA" id="ARBA00022729"/>
    </source>
</evidence>
<name>A0A815IM99_ADIRI</name>
<dbReference type="OrthoDB" id="10055808at2759"/>
<evidence type="ECO:0000256" key="3">
    <source>
        <dbReference type="ARBA" id="ARBA00009294"/>
    </source>
</evidence>
<evidence type="ECO:0000256" key="11">
    <source>
        <dbReference type="ARBA" id="ARBA00022989"/>
    </source>
</evidence>
<evidence type="ECO:0000256" key="14">
    <source>
        <dbReference type="ARBA" id="ARBA00031791"/>
    </source>
</evidence>
<evidence type="ECO:0000256" key="9">
    <source>
        <dbReference type="ARBA" id="ARBA00022824"/>
    </source>
</evidence>
<keyword evidence="9" id="KW-0256">Endoplasmic reticulum</keyword>
<reference evidence="18" key="1">
    <citation type="submission" date="2021-02" db="EMBL/GenBank/DDBJ databases">
        <authorList>
            <person name="Nowell W R."/>
        </authorList>
    </citation>
    <scope>NUCLEOTIDE SEQUENCE</scope>
</reference>
<evidence type="ECO:0000313" key="19">
    <source>
        <dbReference type="Proteomes" id="UP000663828"/>
    </source>
</evidence>
<comment type="subunit">
    <text evidence="4">Heterotetramer of TRAP-alpha, TRAP-beta, TRAP-delta and TRAP-gamma.</text>
</comment>
<evidence type="ECO:0000256" key="7">
    <source>
        <dbReference type="ARBA" id="ARBA00022692"/>
    </source>
</evidence>
<protein>
    <recommendedName>
        <fullName evidence="5">Translocon-associated protein subunit delta</fullName>
    </recommendedName>
    <alternativeName>
        <fullName evidence="14">Signal sequence receptor subunit delta</fullName>
    </alternativeName>
</protein>
<keyword evidence="8 16" id="KW-0732">Signal</keyword>
<dbReference type="InterPro" id="IPR008855">
    <property type="entry name" value="TRAP-delta"/>
</dbReference>
<dbReference type="EMBL" id="CAJNOR010000538">
    <property type="protein sequence ID" value="CAF0942126.1"/>
    <property type="molecule type" value="Genomic_DNA"/>
</dbReference>
<evidence type="ECO:0000313" key="17">
    <source>
        <dbReference type="EMBL" id="CAF0942126.1"/>
    </source>
</evidence>
<comment type="caution">
    <text evidence="18">The sequence shown here is derived from an EMBL/GenBank/DDBJ whole genome shotgun (WGS) entry which is preliminary data.</text>
</comment>
<dbReference type="GO" id="GO:0005789">
    <property type="term" value="C:endoplasmic reticulum membrane"/>
    <property type="evidence" value="ECO:0007669"/>
    <property type="project" value="UniProtKB-SubCell"/>
</dbReference>
<dbReference type="Proteomes" id="UP000663828">
    <property type="component" value="Unassembled WGS sequence"/>
</dbReference>
<sequence>MFRLLSMLSTILAFLTLIIFTAGQNCESPQFKVTTYSTQDARLTTESTAQLEFTVKCKNGKQPSNLYADINGQIIPCAQSVSSPGKYYISSSATTHKQLARGRISVKLYDDDSYSALRKARTDDAIKAVKPFGEVDLIHSGESYGPWLPSEFVAVIVFGAIWWVAYRERSKILV</sequence>
<keyword evidence="19" id="KW-1185">Reference proteome</keyword>
<comment type="function">
    <text evidence="1">TRAP proteins are part of a complex whose function is to bind calcium to the ER membrane and thereby regulate the retention of ER resident proteins.</text>
</comment>
<evidence type="ECO:0000256" key="4">
    <source>
        <dbReference type="ARBA" id="ARBA00011819"/>
    </source>
</evidence>
<evidence type="ECO:0000256" key="6">
    <source>
        <dbReference type="ARBA" id="ARBA00022499"/>
    </source>
</evidence>
<evidence type="ECO:0000256" key="13">
    <source>
        <dbReference type="ARBA" id="ARBA00023157"/>
    </source>
</evidence>
<keyword evidence="12 15" id="KW-0472">Membrane</keyword>
<gene>
    <name evidence="18" type="ORF">EDS130_LOCUS34218</name>
    <name evidence="17" type="ORF">XAT740_LOCUS10177</name>
</gene>
<proteinExistence type="inferred from homology"/>
<comment type="subcellular location">
    <subcellularLocation>
        <location evidence="2">Endoplasmic reticulum membrane</location>
        <topology evidence="2">Single-pass type I membrane protein</topology>
    </subcellularLocation>
</comment>
<feature type="signal peptide" evidence="16">
    <location>
        <begin position="1"/>
        <end position="23"/>
    </location>
</feature>
<organism evidence="18 20">
    <name type="scientific">Adineta ricciae</name>
    <name type="common">Rotifer</name>
    <dbReference type="NCBI Taxonomy" id="249248"/>
    <lineage>
        <taxon>Eukaryota</taxon>
        <taxon>Metazoa</taxon>
        <taxon>Spiralia</taxon>
        <taxon>Gnathifera</taxon>
        <taxon>Rotifera</taxon>
        <taxon>Eurotatoria</taxon>
        <taxon>Bdelloidea</taxon>
        <taxon>Adinetida</taxon>
        <taxon>Adinetidae</taxon>
        <taxon>Adineta</taxon>
    </lineage>
</organism>
<evidence type="ECO:0000256" key="15">
    <source>
        <dbReference type="SAM" id="Phobius"/>
    </source>
</evidence>
<dbReference type="PANTHER" id="PTHR12731">
    <property type="entry name" value="TRANSLOCON-ASSOCIATED PROTEIN, DELTA SUBUNIT"/>
    <property type="match status" value="1"/>
</dbReference>
<dbReference type="Pfam" id="PF05404">
    <property type="entry name" value="TRAP-delta"/>
    <property type="match status" value="1"/>
</dbReference>
<keyword evidence="6" id="KW-1017">Isopeptide bond</keyword>